<organism evidence="2 3">
    <name type="scientific">Gemmatimonas groenlandica</name>
    <dbReference type="NCBI Taxonomy" id="2732249"/>
    <lineage>
        <taxon>Bacteria</taxon>
        <taxon>Pseudomonadati</taxon>
        <taxon>Gemmatimonadota</taxon>
        <taxon>Gemmatimonadia</taxon>
        <taxon>Gemmatimonadales</taxon>
        <taxon>Gemmatimonadaceae</taxon>
        <taxon>Gemmatimonas</taxon>
    </lineage>
</organism>
<evidence type="ECO:0008006" key="4">
    <source>
        <dbReference type="Google" id="ProtNLM"/>
    </source>
</evidence>
<evidence type="ECO:0000313" key="3">
    <source>
        <dbReference type="Proteomes" id="UP000500938"/>
    </source>
</evidence>
<accession>A0A6M4IPP7</accession>
<keyword evidence="1" id="KW-0732">Signal</keyword>
<dbReference type="EMBL" id="CP053085">
    <property type="protein sequence ID" value="QJR35477.1"/>
    <property type="molecule type" value="Genomic_DNA"/>
</dbReference>
<dbReference type="AlphaFoldDB" id="A0A6M4IPP7"/>
<protein>
    <recommendedName>
        <fullName evidence="4">DUF4410 domain-containing protein</fullName>
    </recommendedName>
</protein>
<proteinExistence type="predicted"/>
<evidence type="ECO:0000313" key="2">
    <source>
        <dbReference type="EMBL" id="QJR35477.1"/>
    </source>
</evidence>
<reference evidence="2 3" key="1">
    <citation type="submission" date="2020-05" db="EMBL/GenBank/DDBJ databases">
        <title>Complete genome sequence of Gemmatimonas greenlandica TET16.</title>
        <authorList>
            <person name="Zeng Y."/>
        </authorList>
    </citation>
    <scope>NUCLEOTIDE SEQUENCE [LARGE SCALE GENOMIC DNA]</scope>
    <source>
        <strain evidence="2 3">TET16</strain>
    </source>
</reference>
<dbReference type="KEGG" id="ggr:HKW67_08140"/>
<gene>
    <name evidence="2" type="ORF">HKW67_08140</name>
</gene>
<feature type="chain" id="PRO_5026909386" description="DUF4410 domain-containing protein" evidence="1">
    <location>
        <begin position="25"/>
        <end position="180"/>
    </location>
</feature>
<feature type="signal peptide" evidence="1">
    <location>
        <begin position="1"/>
        <end position="24"/>
    </location>
</feature>
<name>A0A6M4IPP7_9BACT</name>
<evidence type="ECO:0000256" key="1">
    <source>
        <dbReference type="SAM" id="SignalP"/>
    </source>
</evidence>
<dbReference type="RefSeq" id="WP_171224907.1">
    <property type="nucleotide sequence ID" value="NZ_CP053085.1"/>
</dbReference>
<dbReference type="Proteomes" id="UP000500938">
    <property type="component" value="Chromosome"/>
</dbReference>
<keyword evidence="3" id="KW-1185">Reference proteome</keyword>
<sequence length="180" mass="19398">MPLSRVLFTMLAVMCVATPAVSRAQSPPIRLRLLGYFTPMSVDSVATAPVVVHASREVTYKAANAVLMELKIPVTTQDPAMRVLGSGSARMIRKLGRERLSTYLNCGQGMSGSHADGWRVTMAVFVWLEPVTATETRIRIGMLAGAQDVEGVSKDPVACGSTGVFEAQLAEMIQKRVALF</sequence>